<dbReference type="OrthoDB" id="9983318at2759"/>
<evidence type="ECO:0000313" key="2">
    <source>
        <dbReference type="Proteomes" id="UP000192578"/>
    </source>
</evidence>
<reference evidence="2" key="1">
    <citation type="submission" date="2017-01" db="EMBL/GenBank/DDBJ databases">
        <title>Comparative genomics of anhydrobiosis in the tardigrade Hypsibius dujardini.</title>
        <authorList>
            <person name="Yoshida Y."/>
            <person name="Koutsovoulos G."/>
            <person name="Laetsch D."/>
            <person name="Stevens L."/>
            <person name="Kumar S."/>
            <person name="Horikawa D."/>
            <person name="Ishino K."/>
            <person name="Komine S."/>
            <person name="Tomita M."/>
            <person name="Blaxter M."/>
            <person name="Arakawa K."/>
        </authorList>
    </citation>
    <scope>NUCLEOTIDE SEQUENCE [LARGE SCALE GENOMIC DNA]</scope>
    <source>
        <strain evidence="2">Z151</strain>
    </source>
</reference>
<accession>A0A1W0WNI0</accession>
<dbReference type="Proteomes" id="UP000192578">
    <property type="component" value="Unassembled WGS sequence"/>
</dbReference>
<dbReference type="AlphaFoldDB" id="A0A1W0WNI0"/>
<gene>
    <name evidence="1" type="ORF">BV898_09090</name>
</gene>
<name>A0A1W0WNI0_HYPEX</name>
<keyword evidence="2" id="KW-1185">Reference proteome</keyword>
<dbReference type="EMBL" id="MTYJ01000070">
    <property type="protein sequence ID" value="OQV16732.1"/>
    <property type="molecule type" value="Genomic_DNA"/>
</dbReference>
<organism evidence="1 2">
    <name type="scientific">Hypsibius exemplaris</name>
    <name type="common">Freshwater tardigrade</name>
    <dbReference type="NCBI Taxonomy" id="2072580"/>
    <lineage>
        <taxon>Eukaryota</taxon>
        <taxon>Metazoa</taxon>
        <taxon>Ecdysozoa</taxon>
        <taxon>Tardigrada</taxon>
        <taxon>Eutardigrada</taxon>
        <taxon>Parachela</taxon>
        <taxon>Hypsibioidea</taxon>
        <taxon>Hypsibiidae</taxon>
        <taxon>Hypsibius</taxon>
    </lineage>
</organism>
<comment type="caution">
    <text evidence="1">The sequence shown here is derived from an EMBL/GenBank/DDBJ whole genome shotgun (WGS) entry which is preliminary data.</text>
</comment>
<evidence type="ECO:0000313" key="1">
    <source>
        <dbReference type="EMBL" id="OQV16732.1"/>
    </source>
</evidence>
<proteinExistence type="predicted"/>
<sequence length="67" mass="7926">MSFNDLDANFTVVPLYTRDQIDSAYYVQWLHLPRHILNANEKYIGNLSDSARAEYETPFRQFDGIQR</sequence>
<protein>
    <submittedName>
        <fullName evidence="1">Uncharacterized protein</fullName>
    </submittedName>
</protein>